<keyword evidence="2" id="KW-1185">Reference proteome</keyword>
<dbReference type="Proteomes" id="UP000266841">
    <property type="component" value="Unassembled WGS sequence"/>
</dbReference>
<dbReference type="AlphaFoldDB" id="K0SG32"/>
<gene>
    <name evidence="1" type="ORF">THAOC_14105</name>
</gene>
<name>K0SG32_THAOC</name>
<dbReference type="OrthoDB" id="236800at2759"/>
<dbReference type="Gene3D" id="3.40.50.11350">
    <property type="match status" value="1"/>
</dbReference>
<protein>
    <submittedName>
        <fullName evidence="1">Uncharacterized protein</fullName>
    </submittedName>
</protein>
<accession>K0SG32</accession>
<organism evidence="1 2">
    <name type="scientific">Thalassiosira oceanica</name>
    <name type="common">Marine diatom</name>
    <dbReference type="NCBI Taxonomy" id="159749"/>
    <lineage>
        <taxon>Eukaryota</taxon>
        <taxon>Sar</taxon>
        <taxon>Stramenopiles</taxon>
        <taxon>Ochrophyta</taxon>
        <taxon>Bacillariophyta</taxon>
        <taxon>Coscinodiscophyceae</taxon>
        <taxon>Thalassiosirophycidae</taxon>
        <taxon>Thalassiosirales</taxon>
        <taxon>Thalassiosiraceae</taxon>
        <taxon>Thalassiosira</taxon>
    </lineage>
</organism>
<proteinExistence type="predicted"/>
<dbReference type="eggNOG" id="ENOG502RWWA">
    <property type="taxonomic scope" value="Eukaryota"/>
</dbReference>
<evidence type="ECO:0000313" key="2">
    <source>
        <dbReference type="Proteomes" id="UP000266841"/>
    </source>
</evidence>
<dbReference type="OMA" id="HWINIFT"/>
<reference evidence="1 2" key="1">
    <citation type="journal article" date="2012" name="Genome Biol.">
        <title>Genome and low-iron response of an oceanic diatom adapted to chronic iron limitation.</title>
        <authorList>
            <person name="Lommer M."/>
            <person name="Specht M."/>
            <person name="Roy A.S."/>
            <person name="Kraemer L."/>
            <person name="Andreson R."/>
            <person name="Gutowska M.A."/>
            <person name="Wolf J."/>
            <person name="Bergner S.V."/>
            <person name="Schilhabel M.B."/>
            <person name="Klostermeier U.C."/>
            <person name="Beiko R.G."/>
            <person name="Rosenstiel P."/>
            <person name="Hippler M."/>
            <person name="Laroche J."/>
        </authorList>
    </citation>
    <scope>NUCLEOTIDE SEQUENCE [LARGE SCALE GENOMIC DNA]</scope>
    <source>
        <strain evidence="1 2">CCMP1005</strain>
    </source>
</reference>
<evidence type="ECO:0000313" key="1">
    <source>
        <dbReference type="EMBL" id="EJK65088.1"/>
    </source>
</evidence>
<sequence>ARDRGGALVMHEDGFPIETGLRSIFLGVDRTELENRFGITFVDGVEENQLSKMDIMMQKPLYHFISDNKNCSAWETIAHRHYVIQELYSMTAREMELHPNASGVAEICSSLHALFGDRDADALKKLGMTNRITQNYTVIHSRSLESDGKRVLRRAHEKFGVDSSASLEYPADLISSIVAPLGMDQNSIFMITDGQDKNVAARLSADSNIGPVFQTIPKEISAVKGDLMLAILSDVFIGNPVSTFSLYIAQARYALGIENSYLFYRRDEDGSWGTFCNDEDCLYHWINIFTSIDF</sequence>
<dbReference type="EMBL" id="AGNL01016449">
    <property type="protein sequence ID" value="EJK65088.1"/>
    <property type="molecule type" value="Genomic_DNA"/>
</dbReference>
<feature type="non-terminal residue" evidence="1">
    <location>
        <position position="1"/>
    </location>
</feature>
<comment type="caution">
    <text evidence="1">The sequence shown here is derived from an EMBL/GenBank/DDBJ whole genome shotgun (WGS) entry which is preliminary data.</text>
</comment>